<keyword evidence="2" id="KW-0315">Glutamine amidotransferase</keyword>
<dbReference type="AlphaFoldDB" id="A0A8E2JHV5"/>
<dbReference type="InterPro" id="IPR052158">
    <property type="entry name" value="INH-QAR"/>
</dbReference>
<keyword evidence="3" id="KW-1185">Reference proteome</keyword>
<dbReference type="GO" id="GO:0016740">
    <property type="term" value="F:transferase activity"/>
    <property type="evidence" value="ECO:0007669"/>
    <property type="project" value="UniProtKB-KW"/>
</dbReference>
<reference evidence="2 3" key="1">
    <citation type="journal article" date="2016" name="Nat. Commun.">
        <title>Ectomycorrhizal ecology is imprinted in the genome of the dominant symbiotic fungus Cenococcum geophilum.</title>
        <authorList>
            <consortium name="DOE Joint Genome Institute"/>
            <person name="Peter M."/>
            <person name="Kohler A."/>
            <person name="Ohm R.A."/>
            <person name="Kuo A."/>
            <person name="Krutzmann J."/>
            <person name="Morin E."/>
            <person name="Arend M."/>
            <person name="Barry K.W."/>
            <person name="Binder M."/>
            <person name="Choi C."/>
            <person name="Clum A."/>
            <person name="Copeland A."/>
            <person name="Grisel N."/>
            <person name="Haridas S."/>
            <person name="Kipfer T."/>
            <person name="LaButti K."/>
            <person name="Lindquist E."/>
            <person name="Lipzen A."/>
            <person name="Maire R."/>
            <person name="Meier B."/>
            <person name="Mihaltcheva S."/>
            <person name="Molinier V."/>
            <person name="Murat C."/>
            <person name="Poggeler S."/>
            <person name="Quandt C.A."/>
            <person name="Sperisen C."/>
            <person name="Tritt A."/>
            <person name="Tisserant E."/>
            <person name="Crous P.W."/>
            <person name="Henrissat B."/>
            <person name="Nehls U."/>
            <person name="Egli S."/>
            <person name="Spatafora J.W."/>
            <person name="Grigoriev I.V."/>
            <person name="Martin F.M."/>
        </authorList>
    </citation>
    <scope>NUCLEOTIDE SEQUENCE [LARGE SCALE GENOMIC DNA]</scope>
    <source>
        <strain evidence="2 3">CBS 459.81</strain>
    </source>
</reference>
<dbReference type="Proteomes" id="UP000250266">
    <property type="component" value="Unassembled WGS sequence"/>
</dbReference>
<dbReference type="Gene3D" id="3.40.50.880">
    <property type="match status" value="1"/>
</dbReference>
<dbReference type="EMBL" id="KV744867">
    <property type="protein sequence ID" value="OCK83174.1"/>
    <property type="molecule type" value="Genomic_DNA"/>
</dbReference>
<evidence type="ECO:0000313" key="2">
    <source>
        <dbReference type="EMBL" id="OCK83174.1"/>
    </source>
</evidence>
<dbReference type="InterPro" id="IPR029062">
    <property type="entry name" value="Class_I_gatase-like"/>
</dbReference>
<name>A0A8E2JHV5_9PEZI</name>
<feature type="domain" description="DJ-1/PfpI" evidence="1">
    <location>
        <begin position="72"/>
        <end position="196"/>
    </location>
</feature>
<accession>A0A8E2JHV5</accession>
<dbReference type="PANTHER" id="PTHR43130:SF7">
    <property type="entry name" value="DJ-1_PFPI DOMAIN-CONTAINING PROTEIN"/>
    <property type="match status" value="1"/>
</dbReference>
<organism evidence="2 3">
    <name type="scientific">Lepidopterella palustris CBS 459.81</name>
    <dbReference type="NCBI Taxonomy" id="1314670"/>
    <lineage>
        <taxon>Eukaryota</taxon>
        <taxon>Fungi</taxon>
        <taxon>Dikarya</taxon>
        <taxon>Ascomycota</taxon>
        <taxon>Pezizomycotina</taxon>
        <taxon>Dothideomycetes</taxon>
        <taxon>Pleosporomycetidae</taxon>
        <taxon>Mytilinidiales</taxon>
        <taxon>Argynnaceae</taxon>
        <taxon>Lepidopterella</taxon>
    </lineage>
</organism>
<keyword evidence="2" id="KW-0808">Transferase</keyword>
<dbReference type="Pfam" id="PF01965">
    <property type="entry name" value="DJ-1_PfpI"/>
    <property type="match status" value="1"/>
</dbReference>
<dbReference type="OrthoDB" id="543156at2759"/>
<dbReference type="PANTHER" id="PTHR43130">
    <property type="entry name" value="ARAC-FAMILY TRANSCRIPTIONAL REGULATOR"/>
    <property type="match status" value="1"/>
</dbReference>
<sequence length="247" mass="26534">MTTQIPTTKTLHIGVLILPPIQLLDASPIDLFSMLTPSYLTACQLPAAIISLGVPITITYIAPSGANTIALCTANAGLQINAGLSDPTVAPGVLDILLIPGPDPAAVPEEAELEFVRKHVRAGVELMTVCTGVFVAGYAGVLDGKRATGPRAIIPAHLKKKFPKVKWEEKRWVVDGKVWTSAGITNGQDMVAAYIRQRWPGPLAEVVCAMADVGQRGVEYENLAMSENAWWVWQIFRAWVRGSGKAK</sequence>
<evidence type="ECO:0000259" key="1">
    <source>
        <dbReference type="Pfam" id="PF01965"/>
    </source>
</evidence>
<dbReference type="InterPro" id="IPR002818">
    <property type="entry name" value="DJ-1/PfpI"/>
</dbReference>
<protein>
    <submittedName>
        <fullName evidence="2">Class I glutamine amidotransferase-like protein</fullName>
    </submittedName>
</protein>
<evidence type="ECO:0000313" key="3">
    <source>
        <dbReference type="Proteomes" id="UP000250266"/>
    </source>
</evidence>
<gene>
    <name evidence="2" type="ORF">K432DRAFT_379732</name>
</gene>
<dbReference type="SUPFAM" id="SSF52317">
    <property type="entry name" value="Class I glutamine amidotransferase-like"/>
    <property type="match status" value="1"/>
</dbReference>
<proteinExistence type="predicted"/>